<dbReference type="NCBIfam" id="NF047446">
    <property type="entry name" value="barrel_OmpL47"/>
    <property type="match status" value="3"/>
</dbReference>
<dbReference type="EMBL" id="PFMR01000026">
    <property type="protein sequence ID" value="PIZ18189.1"/>
    <property type="molecule type" value="Genomic_DNA"/>
</dbReference>
<proteinExistence type="predicted"/>
<protein>
    <recommendedName>
        <fullName evidence="3">Bacterial Ig-like domain-containing protein</fullName>
    </recommendedName>
</protein>
<feature type="non-terminal residue" evidence="1">
    <location>
        <position position="1"/>
    </location>
</feature>
<dbReference type="AlphaFoldDB" id="A0A2M7SFC0"/>
<organism evidence="1 2">
    <name type="scientific">Candidatus Desantisbacteria bacterium CG_4_10_14_0_8_um_filter_48_22</name>
    <dbReference type="NCBI Taxonomy" id="1974543"/>
    <lineage>
        <taxon>Bacteria</taxon>
        <taxon>Candidatus Desantisiibacteriota</taxon>
    </lineage>
</organism>
<feature type="non-terminal residue" evidence="1">
    <location>
        <position position="464"/>
    </location>
</feature>
<evidence type="ECO:0000313" key="2">
    <source>
        <dbReference type="Proteomes" id="UP000229307"/>
    </source>
</evidence>
<evidence type="ECO:0000313" key="1">
    <source>
        <dbReference type="EMBL" id="PIZ18189.1"/>
    </source>
</evidence>
<dbReference type="Gene3D" id="3.30.1920.20">
    <property type="match status" value="2"/>
</dbReference>
<accession>A0A2M7SFC0</accession>
<reference evidence="2" key="1">
    <citation type="submission" date="2017-09" db="EMBL/GenBank/DDBJ databases">
        <title>Depth-based differentiation of microbial function through sediment-hosted aquifers and enrichment of novel symbionts in the deep terrestrial subsurface.</title>
        <authorList>
            <person name="Probst A.J."/>
            <person name="Ladd B."/>
            <person name="Jarett J.K."/>
            <person name="Geller-Mcgrath D.E."/>
            <person name="Sieber C.M.K."/>
            <person name="Emerson J.B."/>
            <person name="Anantharaman K."/>
            <person name="Thomas B.C."/>
            <person name="Malmstrom R."/>
            <person name="Stieglmeier M."/>
            <person name="Klingl A."/>
            <person name="Woyke T."/>
            <person name="Ryan C.M."/>
            <person name="Banfield J.F."/>
        </authorList>
    </citation>
    <scope>NUCLEOTIDE SEQUENCE [LARGE SCALE GENOMIC DNA]</scope>
</reference>
<gene>
    <name evidence="1" type="ORF">COY52_00735</name>
</gene>
<evidence type="ECO:0008006" key="3">
    <source>
        <dbReference type="Google" id="ProtNLM"/>
    </source>
</evidence>
<comment type="caution">
    <text evidence="1">The sequence shown here is derived from an EMBL/GenBank/DDBJ whole genome shotgun (WGS) entry which is preliminary data.</text>
</comment>
<name>A0A2M7SFC0_9BACT</name>
<dbReference type="InterPro" id="IPR058094">
    <property type="entry name" value="Ig-like_OmpL47-like"/>
</dbReference>
<sequence length="464" mass="50683">SCTHTISYYSVDAVGNIEDSNATMILLDNEFPTTTLQVHSGSLYQEGDLIWSSSSPLFTLSAEDTISGIKSIKYCIDNGTLKDYSETTSFETEGIILSGIHSFSYFSVDNVGNTEPAKTSSIGIDNAPPQTLISVSSSYVNEDKTWISSSASISLTAIDTGAGVSEIRYRVGNGQEEIYTQPFTISSEGKNIVSFSSEDNLGNIEKLNTFTVYIDATSPVSEIEVGEKKYIKNSDIWIKSSTPVSIVSLDIFGSGVKRIEYSIDNPGNWIVATEAFTLPISGTHIIYYRAIDNVGNAEVFLYSRIINSAEDWQAAVDVEGLDAFASPGDVVIQGIPPWTVAYECNELPDQANPPWTSLVGAGPYTEEIDPAGFLHYSTDDPYSYHGWLRSIPEASSGTGMTVEARFKIESTDNYPWDIFIRFEDDVYSIDLGFTSTALHFGFAGSTYSTCDLPGGFDISQFHVY</sequence>
<dbReference type="Proteomes" id="UP000229307">
    <property type="component" value="Unassembled WGS sequence"/>
</dbReference>